<dbReference type="InterPro" id="IPR008978">
    <property type="entry name" value="HSP20-like_chaperone"/>
</dbReference>
<sequence>MVRSTFSNTQAYIRGAVDPSGVDCERARTRMLKKFLLLAVLVNVALCQSRRHKVEDPFSAFDRHITHSLAYHYLWPWRQLIRAAAAIETEENFGEPQILSTAKKYAVNLNMKRFQPDELKVKVKNRRVIIEGKHKEDEKQILSNHFIQMFELPEACKPEEVTAVYNENGLLTITAPKHYIPPPVDREVPIQVLLPEDKTEKNDAAEASTEKNVSQTTPTPVEQLDLVEATTHAGKIRKKELKTTTKTAKDNEVTKGVDSNGLDYALVESENE</sequence>
<comment type="caution">
    <text evidence="6">The sequence shown here is derived from an EMBL/GenBank/DDBJ whole genome shotgun (WGS) entry which is preliminary data.</text>
</comment>
<organism evidence="6 7">
    <name type="scientific">Manduca sexta</name>
    <name type="common">Tobacco hawkmoth</name>
    <name type="synonym">Tobacco hornworm</name>
    <dbReference type="NCBI Taxonomy" id="7130"/>
    <lineage>
        <taxon>Eukaryota</taxon>
        <taxon>Metazoa</taxon>
        <taxon>Ecdysozoa</taxon>
        <taxon>Arthropoda</taxon>
        <taxon>Hexapoda</taxon>
        <taxon>Insecta</taxon>
        <taxon>Pterygota</taxon>
        <taxon>Neoptera</taxon>
        <taxon>Endopterygota</taxon>
        <taxon>Lepidoptera</taxon>
        <taxon>Glossata</taxon>
        <taxon>Ditrysia</taxon>
        <taxon>Bombycoidea</taxon>
        <taxon>Sphingidae</taxon>
        <taxon>Sphinginae</taxon>
        <taxon>Sphingini</taxon>
        <taxon>Manduca</taxon>
    </lineage>
</organism>
<dbReference type="GO" id="GO:0051082">
    <property type="term" value="F:unfolded protein binding"/>
    <property type="evidence" value="ECO:0007669"/>
    <property type="project" value="TreeGrafter"/>
</dbReference>
<dbReference type="PRINTS" id="PR00299">
    <property type="entry name" value="ACRYSTALLIN"/>
</dbReference>
<dbReference type="Proteomes" id="UP000791440">
    <property type="component" value="Unassembled WGS sequence"/>
</dbReference>
<feature type="region of interest" description="Disordered" evidence="4">
    <location>
        <begin position="252"/>
        <end position="272"/>
    </location>
</feature>
<proteinExistence type="inferred from homology"/>
<dbReference type="PANTHER" id="PTHR45640:SF13">
    <property type="entry name" value="HEAT SHOCK PROTEIN 22-RELATED"/>
    <property type="match status" value="1"/>
</dbReference>
<dbReference type="GO" id="GO:0005634">
    <property type="term" value="C:nucleus"/>
    <property type="evidence" value="ECO:0007669"/>
    <property type="project" value="TreeGrafter"/>
</dbReference>
<feature type="region of interest" description="Disordered" evidence="4">
    <location>
        <begin position="199"/>
        <end position="218"/>
    </location>
</feature>
<evidence type="ECO:0000256" key="1">
    <source>
        <dbReference type="ARBA" id="ARBA00023016"/>
    </source>
</evidence>
<dbReference type="Gene3D" id="2.60.40.790">
    <property type="match status" value="1"/>
</dbReference>
<dbReference type="Pfam" id="PF00011">
    <property type="entry name" value="HSP20"/>
    <property type="match status" value="1"/>
</dbReference>
<name>A0A921YMA7_MANSE</name>
<gene>
    <name evidence="6" type="ORF">O3G_MSEX002043</name>
</gene>
<evidence type="ECO:0000256" key="2">
    <source>
        <dbReference type="PROSITE-ProRule" id="PRU00285"/>
    </source>
</evidence>
<dbReference type="SUPFAM" id="SSF49764">
    <property type="entry name" value="HSP20-like chaperones"/>
    <property type="match status" value="1"/>
</dbReference>
<evidence type="ECO:0000256" key="4">
    <source>
        <dbReference type="SAM" id="MobiDB-lite"/>
    </source>
</evidence>
<dbReference type="GO" id="GO:0009408">
    <property type="term" value="P:response to heat"/>
    <property type="evidence" value="ECO:0007669"/>
    <property type="project" value="TreeGrafter"/>
</dbReference>
<feature type="domain" description="SHSP" evidence="5">
    <location>
        <begin position="84"/>
        <end position="193"/>
    </location>
</feature>
<dbReference type="GO" id="GO:0042026">
    <property type="term" value="P:protein refolding"/>
    <property type="evidence" value="ECO:0007669"/>
    <property type="project" value="TreeGrafter"/>
</dbReference>
<dbReference type="CDD" id="cd06526">
    <property type="entry name" value="metazoan_ACD"/>
    <property type="match status" value="1"/>
</dbReference>
<keyword evidence="1" id="KW-0346">Stress response</keyword>
<dbReference type="GO" id="GO:0005737">
    <property type="term" value="C:cytoplasm"/>
    <property type="evidence" value="ECO:0007669"/>
    <property type="project" value="TreeGrafter"/>
</dbReference>
<dbReference type="InterPro" id="IPR002068">
    <property type="entry name" value="A-crystallin/Hsp20_dom"/>
</dbReference>
<dbReference type="PANTHER" id="PTHR45640">
    <property type="entry name" value="HEAT SHOCK PROTEIN HSP-12.2-RELATED"/>
    <property type="match status" value="1"/>
</dbReference>
<evidence type="ECO:0000259" key="5">
    <source>
        <dbReference type="PROSITE" id="PS01031"/>
    </source>
</evidence>
<keyword evidence="7" id="KW-1185">Reference proteome</keyword>
<evidence type="ECO:0000313" key="6">
    <source>
        <dbReference type="EMBL" id="KAG6441928.1"/>
    </source>
</evidence>
<dbReference type="EMBL" id="JH668289">
    <property type="protein sequence ID" value="KAG6441928.1"/>
    <property type="molecule type" value="Genomic_DNA"/>
</dbReference>
<dbReference type="InterPro" id="IPR001436">
    <property type="entry name" value="Alpha-crystallin/sHSP_animal"/>
</dbReference>
<evidence type="ECO:0000313" key="7">
    <source>
        <dbReference type="Proteomes" id="UP000791440"/>
    </source>
</evidence>
<evidence type="ECO:0000256" key="3">
    <source>
        <dbReference type="RuleBase" id="RU003616"/>
    </source>
</evidence>
<dbReference type="AlphaFoldDB" id="A0A921YMA7"/>
<dbReference type="PROSITE" id="PS01031">
    <property type="entry name" value="SHSP"/>
    <property type="match status" value="1"/>
</dbReference>
<accession>A0A921YMA7</accession>
<protein>
    <recommendedName>
        <fullName evidence="5">SHSP domain-containing protein</fullName>
    </recommendedName>
</protein>
<comment type="similarity">
    <text evidence="2 3">Belongs to the small heat shock protein (HSP20) family.</text>
</comment>
<reference evidence="6" key="1">
    <citation type="journal article" date="2016" name="Insect Biochem. Mol. Biol.">
        <title>Multifaceted biological insights from a draft genome sequence of the tobacco hornworm moth, Manduca sexta.</title>
        <authorList>
            <person name="Kanost M.R."/>
            <person name="Arrese E.L."/>
            <person name="Cao X."/>
            <person name="Chen Y.R."/>
            <person name="Chellapilla S."/>
            <person name="Goldsmith M.R."/>
            <person name="Grosse-Wilde E."/>
            <person name="Heckel D.G."/>
            <person name="Herndon N."/>
            <person name="Jiang H."/>
            <person name="Papanicolaou A."/>
            <person name="Qu J."/>
            <person name="Soulages J.L."/>
            <person name="Vogel H."/>
            <person name="Walters J."/>
            <person name="Waterhouse R.M."/>
            <person name="Ahn S.J."/>
            <person name="Almeida F.C."/>
            <person name="An C."/>
            <person name="Aqrawi P."/>
            <person name="Bretschneider A."/>
            <person name="Bryant W.B."/>
            <person name="Bucks S."/>
            <person name="Chao H."/>
            <person name="Chevignon G."/>
            <person name="Christen J.M."/>
            <person name="Clarke D.F."/>
            <person name="Dittmer N.T."/>
            <person name="Ferguson L.C.F."/>
            <person name="Garavelou S."/>
            <person name="Gordon K.H.J."/>
            <person name="Gunaratna R.T."/>
            <person name="Han Y."/>
            <person name="Hauser F."/>
            <person name="He Y."/>
            <person name="Heidel-Fischer H."/>
            <person name="Hirsh A."/>
            <person name="Hu Y."/>
            <person name="Jiang H."/>
            <person name="Kalra D."/>
            <person name="Klinner C."/>
            <person name="Konig C."/>
            <person name="Kovar C."/>
            <person name="Kroll A.R."/>
            <person name="Kuwar S.S."/>
            <person name="Lee S.L."/>
            <person name="Lehman R."/>
            <person name="Li K."/>
            <person name="Li Z."/>
            <person name="Liang H."/>
            <person name="Lovelace S."/>
            <person name="Lu Z."/>
            <person name="Mansfield J.H."/>
            <person name="McCulloch K.J."/>
            <person name="Mathew T."/>
            <person name="Morton B."/>
            <person name="Muzny D.M."/>
            <person name="Neunemann D."/>
            <person name="Ongeri F."/>
            <person name="Pauchet Y."/>
            <person name="Pu L.L."/>
            <person name="Pyrousis I."/>
            <person name="Rao X.J."/>
            <person name="Redding A."/>
            <person name="Roesel C."/>
            <person name="Sanchez-Gracia A."/>
            <person name="Schaack S."/>
            <person name="Shukla A."/>
            <person name="Tetreau G."/>
            <person name="Wang Y."/>
            <person name="Xiong G.H."/>
            <person name="Traut W."/>
            <person name="Walsh T.K."/>
            <person name="Worley K.C."/>
            <person name="Wu D."/>
            <person name="Wu W."/>
            <person name="Wu Y.Q."/>
            <person name="Zhang X."/>
            <person name="Zou Z."/>
            <person name="Zucker H."/>
            <person name="Briscoe A.D."/>
            <person name="Burmester T."/>
            <person name="Clem R.J."/>
            <person name="Feyereisen R."/>
            <person name="Grimmelikhuijzen C.J.P."/>
            <person name="Hamodrakas S.J."/>
            <person name="Hansson B.S."/>
            <person name="Huguet E."/>
            <person name="Jermiin L.S."/>
            <person name="Lan Q."/>
            <person name="Lehman H.K."/>
            <person name="Lorenzen M."/>
            <person name="Merzendorfer H."/>
            <person name="Michalopoulos I."/>
            <person name="Morton D.B."/>
            <person name="Muthukrishnan S."/>
            <person name="Oakeshott J.G."/>
            <person name="Palmer W."/>
            <person name="Park Y."/>
            <person name="Passarelli A.L."/>
            <person name="Rozas J."/>
            <person name="Schwartz L.M."/>
            <person name="Smith W."/>
            <person name="Southgate A."/>
            <person name="Vilcinskas A."/>
            <person name="Vogt R."/>
            <person name="Wang P."/>
            <person name="Werren J."/>
            <person name="Yu X.Q."/>
            <person name="Zhou J.J."/>
            <person name="Brown S.J."/>
            <person name="Scherer S.E."/>
            <person name="Richards S."/>
            <person name="Blissard G.W."/>
        </authorList>
    </citation>
    <scope>NUCLEOTIDE SEQUENCE</scope>
</reference>
<reference evidence="6" key="2">
    <citation type="submission" date="2020-12" db="EMBL/GenBank/DDBJ databases">
        <authorList>
            <person name="Kanost M."/>
        </authorList>
    </citation>
    <scope>NUCLEOTIDE SEQUENCE</scope>
</reference>